<evidence type="ECO:0000313" key="1">
    <source>
        <dbReference type="EMBL" id="CCH32038.1"/>
    </source>
</evidence>
<dbReference type="KEGG" id="sesp:BN6_47630"/>
<dbReference type="Proteomes" id="UP000006281">
    <property type="component" value="Chromosome"/>
</dbReference>
<proteinExistence type="predicted"/>
<organism evidence="1 2">
    <name type="scientific">Saccharothrix espanaensis (strain ATCC 51144 / DSM 44229 / JCM 9112 / NBRC 15066 / NRRL 15764)</name>
    <dbReference type="NCBI Taxonomy" id="1179773"/>
    <lineage>
        <taxon>Bacteria</taxon>
        <taxon>Bacillati</taxon>
        <taxon>Actinomycetota</taxon>
        <taxon>Actinomycetes</taxon>
        <taxon>Pseudonocardiales</taxon>
        <taxon>Pseudonocardiaceae</taxon>
        <taxon>Saccharothrix</taxon>
    </lineage>
</organism>
<dbReference type="HOGENOM" id="CLU_3296076_0_0_11"/>
<dbReference type="EMBL" id="HE804045">
    <property type="protein sequence ID" value="CCH32038.1"/>
    <property type="molecule type" value="Genomic_DNA"/>
</dbReference>
<keyword evidence="2" id="KW-1185">Reference proteome</keyword>
<sequence length="40" mass="4602">MTDPVIEPRRHLWDFAVDRAPRGENGRCLVADRLSLIRLG</sequence>
<name>K0K663_SACES</name>
<dbReference type="AlphaFoldDB" id="K0K663"/>
<gene>
    <name evidence="1" type="ordered locus">BN6_47630</name>
</gene>
<reference evidence="1 2" key="1">
    <citation type="journal article" date="2012" name="BMC Genomics">
        <title>Complete genome sequence of Saccharothrix espanaensis DSM 44229T and comparison to the other completely sequenced Pseudonocardiaceae.</title>
        <authorList>
            <person name="Strobel T."/>
            <person name="Al-Dilaimi A."/>
            <person name="Blom J."/>
            <person name="Gessner A."/>
            <person name="Kalinowski J."/>
            <person name="Luzhetska M."/>
            <person name="Puhler A."/>
            <person name="Szczepanowski R."/>
            <person name="Bechthold A."/>
            <person name="Ruckert C."/>
        </authorList>
    </citation>
    <scope>NUCLEOTIDE SEQUENCE [LARGE SCALE GENOMIC DNA]</scope>
    <source>
        <strain evidence="2">ATCC 51144 / DSM 44229 / JCM 9112 / NBRC 15066 / NRRL 15764</strain>
    </source>
</reference>
<accession>K0K663</accession>
<evidence type="ECO:0000313" key="2">
    <source>
        <dbReference type="Proteomes" id="UP000006281"/>
    </source>
</evidence>
<dbReference type="PATRIC" id="fig|1179773.3.peg.4771"/>
<protein>
    <submittedName>
        <fullName evidence="1">Uncharacterized protein</fullName>
    </submittedName>
</protein>